<dbReference type="GO" id="GO:0005829">
    <property type="term" value="C:cytosol"/>
    <property type="evidence" value="ECO:0007669"/>
    <property type="project" value="TreeGrafter"/>
</dbReference>
<feature type="binding site" evidence="9">
    <location>
        <begin position="315"/>
        <end position="317"/>
    </location>
    <ligand>
        <name>ATP</name>
        <dbReference type="ChEBI" id="CHEBI:30616"/>
    </ligand>
</feature>
<keyword evidence="4 9" id="KW-0479">Metal-binding</keyword>
<dbReference type="InterPro" id="IPR023865">
    <property type="entry name" value="Aliphatic_acid_kinase_CS"/>
</dbReference>
<keyword evidence="8 9" id="KW-0460">Magnesium</keyword>
<comment type="pathway">
    <text evidence="9">Metabolic intermediate biosynthesis; acetyl-CoA biosynthesis; acetyl-CoA from acetate: step 1/2.</text>
</comment>
<proteinExistence type="inferred from homology"/>
<gene>
    <name evidence="9" type="primary">ackA</name>
    <name evidence="11" type="ORF">J2W31_005086</name>
</gene>
<feature type="binding site" evidence="9">
    <location>
        <position position="44"/>
    </location>
    <ligand>
        <name>ATP</name>
        <dbReference type="ChEBI" id="CHEBI:30616"/>
    </ligand>
</feature>
<evidence type="ECO:0000313" key="12">
    <source>
        <dbReference type="Proteomes" id="UP001242045"/>
    </source>
</evidence>
<comment type="similarity">
    <text evidence="1 9 10">Belongs to the acetokinase family.</text>
</comment>
<dbReference type="AlphaFoldDB" id="A0AAW8CZL2"/>
<feature type="binding site" evidence="9">
    <location>
        <begin position="240"/>
        <end position="244"/>
    </location>
    <ligand>
        <name>ATP</name>
        <dbReference type="ChEBI" id="CHEBI:30616"/>
    </ligand>
</feature>
<dbReference type="GO" id="GO:0006083">
    <property type="term" value="P:acetate metabolic process"/>
    <property type="evidence" value="ECO:0007669"/>
    <property type="project" value="TreeGrafter"/>
</dbReference>
<evidence type="ECO:0000256" key="1">
    <source>
        <dbReference type="ARBA" id="ARBA00008748"/>
    </source>
</evidence>
<keyword evidence="6 9" id="KW-0418">Kinase</keyword>
<comment type="cofactor">
    <cofactor evidence="9">
        <name>Mg(2+)</name>
        <dbReference type="ChEBI" id="CHEBI:18420"/>
    </cofactor>
    <cofactor evidence="9">
        <name>Mn(2+)</name>
        <dbReference type="ChEBI" id="CHEBI:29035"/>
    </cofactor>
    <text evidence="9">Mg(2+). Can also accept Mn(2+).</text>
</comment>
<feature type="site" description="Transition state stabilizer" evidence="9">
    <location>
        <position position="213"/>
    </location>
</feature>
<feature type="binding site" evidence="9">
    <location>
        <begin position="360"/>
        <end position="364"/>
    </location>
    <ligand>
        <name>ATP</name>
        <dbReference type="ChEBI" id="CHEBI:30616"/>
    </ligand>
</feature>
<feature type="binding site" evidence="9">
    <location>
        <position position="125"/>
    </location>
    <ligand>
        <name>substrate</name>
    </ligand>
</feature>
<evidence type="ECO:0000313" key="11">
    <source>
        <dbReference type="EMBL" id="MDP9895959.1"/>
    </source>
</evidence>
<dbReference type="InterPro" id="IPR043129">
    <property type="entry name" value="ATPase_NBD"/>
</dbReference>
<name>A0AAW8CZL2_9BURK</name>
<comment type="subcellular location">
    <subcellularLocation>
        <location evidence="9">Cytoplasm</location>
    </subcellularLocation>
</comment>
<dbReference type="GO" id="GO:0000287">
    <property type="term" value="F:magnesium ion binding"/>
    <property type="evidence" value="ECO:0007669"/>
    <property type="project" value="UniProtKB-UniRule"/>
</dbReference>
<comment type="catalytic activity">
    <reaction evidence="9">
        <text>acetate + ATP = acetyl phosphate + ADP</text>
        <dbReference type="Rhea" id="RHEA:11352"/>
        <dbReference type="ChEBI" id="CHEBI:22191"/>
        <dbReference type="ChEBI" id="CHEBI:30089"/>
        <dbReference type="ChEBI" id="CHEBI:30616"/>
        <dbReference type="ChEBI" id="CHEBI:456216"/>
        <dbReference type="EC" id="2.7.2.1"/>
    </reaction>
</comment>
<organism evidence="11 12">
    <name type="scientific">Variovorax boronicumulans</name>
    <dbReference type="NCBI Taxonomy" id="436515"/>
    <lineage>
        <taxon>Bacteria</taxon>
        <taxon>Pseudomonadati</taxon>
        <taxon>Pseudomonadota</taxon>
        <taxon>Betaproteobacteria</taxon>
        <taxon>Burkholderiales</taxon>
        <taxon>Comamonadaceae</taxon>
        <taxon>Variovorax</taxon>
    </lineage>
</organism>
<dbReference type="PIRSF" id="PIRSF000722">
    <property type="entry name" value="Acetate_prop_kin"/>
    <property type="match status" value="1"/>
</dbReference>
<evidence type="ECO:0000256" key="6">
    <source>
        <dbReference type="ARBA" id="ARBA00022777"/>
    </source>
</evidence>
<dbReference type="InterPro" id="IPR000890">
    <property type="entry name" value="Aliphatic_acid_kin_short-chain"/>
</dbReference>
<evidence type="ECO:0000256" key="8">
    <source>
        <dbReference type="ARBA" id="ARBA00022842"/>
    </source>
</evidence>
<dbReference type="Pfam" id="PF00871">
    <property type="entry name" value="Acetate_kinase"/>
    <property type="match status" value="1"/>
</dbReference>
<dbReference type="PRINTS" id="PR00471">
    <property type="entry name" value="ACETATEKNASE"/>
</dbReference>
<comment type="caution">
    <text evidence="11">The sequence shown here is derived from an EMBL/GenBank/DDBJ whole genome shotgun (WGS) entry which is preliminary data.</text>
</comment>
<feature type="binding site" evidence="9">
    <location>
        <position position="37"/>
    </location>
    <ligand>
        <name>Mg(2+)</name>
        <dbReference type="ChEBI" id="CHEBI:18420"/>
    </ligand>
</feature>
<evidence type="ECO:0000256" key="7">
    <source>
        <dbReference type="ARBA" id="ARBA00022840"/>
    </source>
</evidence>
<protein>
    <recommendedName>
        <fullName evidence="9">Acetate kinase</fullName>
        <ecNumber evidence="9">2.7.2.1</ecNumber>
    </recommendedName>
    <alternativeName>
        <fullName evidence="9">Acetokinase</fullName>
    </alternativeName>
</protein>
<dbReference type="GO" id="GO:0005524">
    <property type="term" value="F:ATP binding"/>
    <property type="evidence" value="ECO:0007669"/>
    <property type="project" value="UniProtKB-KW"/>
</dbReference>
<dbReference type="GO" id="GO:0006085">
    <property type="term" value="P:acetyl-CoA biosynthetic process"/>
    <property type="evidence" value="ECO:0007669"/>
    <property type="project" value="UniProtKB-UniRule"/>
</dbReference>
<feature type="site" description="Transition state stabilizer" evidence="9">
    <location>
        <position position="273"/>
    </location>
</feature>
<dbReference type="Proteomes" id="UP001242045">
    <property type="component" value="Unassembled WGS sequence"/>
</dbReference>
<feature type="active site" description="Proton donor/acceptor" evidence="9">
    <location>
        <position position="182"/>
    </location>
</feature>
<keyword evidence="7 9" id="KW-0067">ATP-binding</keyword>
<evidence type="ECO:0000256" key="4">
    <source>
        <dbReference type="ARBA" id="ARBA00022723"/>
    </source>
</evidence>
<evidence type="ECO:0000256" key="9">
    <source>
        <dbReference type="HAMAP-Rule" id="MF_00020"/>
    </source>
</evidence>
<dbReference type="HAMAP" id="MF_00020">
    <property type="entry name" value="Acetate_kinase"/>
    <property type="match status" value="1"/>
</dbReference>
<evidence type="ECO:0000256" key="5">
    <source>
        <dbReference type="ARBA" id="ARBA00022741"/>
    </source>
</evidence>
<keyword evidence="3 9" id="KW-0808">Transferase</keyword>
<dbReference type="PANTHER" id="PTHR21060:SF21">
    <property type="entry name" value="ACETATE KINASE"/>
    <property type="match status" value="1"/>
</dbReference>
<dbReference type="PROSITE" id="PS01075">
    <property type="entry name" value="ACETATE_KINASE_1"/>
    <property type="match status" value="1"/>
</dbReference>
<dbReference type="PROSITE" id="PS01076">
    <property type="entry name" value="ACETATE_KINASE_2"/>
    <property type="match status" value="1"/>
</dbReference>
<dbReference type="SUPFAM" id="SSF53067">
    <property type="entry name" value="Actin-like ATPase domain"/>
    <property type="match status" value="2"/>
</dbReference>
<dbReference type="GO" id="GO:0008776">
    <property type="term" value="F:acetate kinase activity"/>
    <property type="evidence" value="ECO:0007669"/>
    <property type="project" value="UniProtKB-UniRule"/>
</dbReference>
<reference evidence="11" key="1">
    <citation type="submission" date="2023-07" db="EMBL/GenBank/DDBJ databases">
        <title>Sorghum-associated microbial communities from plants grown in Nebraska, USA.</title>
        <authorList>
            <person name="Schachtman D."/>
        </authorList>
    </citation>
    <scope>NUCLEOTIDE SEQUENCE</scope>
    <source>
        <strain evidence="11">DS3754</strain>
    </source>
</reference>
<sequence length="425" mass="44729">MHPRAGRPVPPRRALQAGALPGQVQGLRLTESLLTLNAGSSSIKVALFDAGGDGDALPAARWSGQADGLGTGLKARLRVRDAAGRTLHDAALDGDQRSHQGALAALLEWHAQQGGGDRIAAVGHRIVHGGVNFVAPVRIDDAVLAELAALEPLAPLHQPHNLAGVRAAMKAFDGVPQVACFDTAFHSTQTEVNRRFALPRALHDAGVRRYGFHGLSYESIVAQFKRLAPELVDKRVIVAHLGNGASMCAMAQGRSVATTMSFSPLDGLTMGTRCGHLDAAVVLYLMRSHGMSAEQVETLLFRESGLLGLSGVSSDMRELEASAAPEAAKAIAHFIEQVVQHMGSLAAALRGVDAVIFTGGIGENASALRERILEECDWLGVHVDAAANGAGHARLTTPESPVSAWMLRTDEEAVIARHIAQVISA</sequence>
<feature type="binding site" evidence="9">
    <location>
        <position position="411"/>
    </location>
    <ligand>
        <name>Mg(2+)</name>
        <dbReference type="ChEBI" id="CHEBI:18420"/>
    </ligand>
</feature>
<dbReference type="InterPro" id="IPR004372">
    <property type="entry name" value="Ac/propionate_kinase"/>
</dbReference>
<comment type="function">
    <text evidence="9">Catalyzes the formation of acetyl phosphate from acetate and ATP. Can also catalyze the reverse reaction.</text>
</comment>
<evidence type="ECO:0000256" key="10">
    <source>
        <dbReference type="RuleBase" id="RU003835"/>
    </source>
</evidence>
<accession>A0AAW8CZL2</accession>
<dbReference type="EC" id="2.7.2.1" evidence="9"/>
<keyword evidence="5 9" id="KW-0547">Nucleotide-binding</keyword>
<keyword evidence="2 9" id="KW-0963">Cytoplasm</keyword>
<dbReference type="PANTHER" id="PTHR21060">
    <property type="entry name" value="ACETATE KINASE"/>
    <property type="match status" value="1"/>
</dbReference>
<dbReference type="EMBL" id="JAUSRD010000015">
    <property type="protein sequence ID" value="MDP9895959.1"/>
    <property type="molecule type" value="Genomic_DNA"/>
</dbReference>
<dbReference type="Gene3D" id="3.30.420.40">
    <property type="match status" value="2"/>
</dbReference>
<evidence type="ECO:0000256" key="2">
    <source>
        <dbReference type="ARBA" id="ARBA00022490"/>
    </source>
</evidence>
<evidence type="ECO:0000256" key="3">
    <source>
        <dbReference type="ARBA" id="ARBA00022679"/>
    </source>
</evidence>
<dbReference type="NCBIfam" id="TIGR00016">
    <property type="entry name" value="ackA"/>
    <property type="match status" value="1"/>
</dbReference>
<comment type="subunit">
    <text evidence="9">Homodimer.</text>
</comment>